<protein>
    <submittedName>
        <fullName evidence="1">Uncharacterized protein</fullName>
    </submittedName>
</protein>
<dbReference type="EMBL" id="GBRH01226204">
    <property type="protein sequence ID" value="JAD71691.1"/>
    <property type="molecule type" value="Transcribed_RNA"/>
</dbReference>
<sequence>MAGRILDRFLEQLKLQKVR</sequence>
<reference evidence="1" key="2">
    <citation type="journal article" date="2015" name="Data Brief">
        <title>Shoot transcriptome of the giant reed, Arundo donax.</title>
        <authorList>
            <person name="Barrero R.A."/>
            <person name="Guerrero F.D."/>
            <person name="Moolhuijzen P."/>
            <person name="Goolsby J.A."/>
            <person name="Tidwell J."/>
            <person name="Bellgard S.E."/>
            <person name="Bellgard M.I."/>
        </authorList>
    </citation>
    <scope>NUCLEOTIDE SEQUENCE</scope>
    <source>
        <tissue evidence="1">Shoot tissue taken approximately 20 cm above the soil surface</tissue>
    </source>
</reference>
<proteinExistence type="predicted"/>
<accession>A0A0A9QM40</accession>
<dbReference type="AlphaFoldDB" id="A0A0A9QM40"/>
<evidence type="ECO:0000313" key="1">
    <source>
        <dbReference type="EMBL" id="JAD71691.1"/>
    </source>
</evidence>
<name>A0A0A9QM40_ARUDO</name>
<reference evidence="1" key="1">
    <citation type="submission" date="2014-09" db="EMBL/GenBank/DDBJ databases">
        <authorList>
            <person name="Magalhaes I.L.F."/>
            <person name="Oliveira U."/>
            <person name="Santos F.R."/>
            <person name="Vidigal T.H.D.A."/>
            <person name="Brescovit A.D."/>
            <person name="Santos A.J."/>
        </authorList>
    </citation>
    <scope>NUCLEOTIDE SEQUENCE</scope>
    <source>
        <tissue evidence="1">Shoot tissue taken approximately 20 cm above the soil surface</tissue>
    </source>
</reference>
<organism evidence="1">
    <name type="scientific">Arundo donax</name>
    <name type="common">Giant reed</name>
    <name type="synonym">Donax arundinaceus</name>
    <dbReference type="NCBI Taxonomy" id="35708"/>
    <lineage>
        <taxon>Eukaryota</taxon>
        <taxon>Viridiplantae</taxon>
        <taxon>Streptophyta</taxon>
        <taxon>Embryophyta</taxon>
        <taxon>Tracheophyta</taxon>
        <taxon>Spermatophyta</taxon>
        <taxon>Magnoliopsida</taxon>
        <taxon>Liliopsida</taxon>
        <taxon>Poales</taxon>
        <taxon>Poaceae</taxon>
        <taxon>PACMAD clade</taxon>
        <taxon>Arundinoideae</taxon>
        <taxon>Arundineae</taxon>
        <taxon>Arundo</taxon>
    </lineage>
</organism>